<keyword evidence="2" id="KW-0472">Membrane</keyword>
<evidence type="ECO:0000256" key="1">
    <source>
        <dbReference type="SAM" id="MobiDB-lite"/>
    </source>
</evidence>
<dbReference type="AlphaFoldDB" id="A0A0N5BES0"/>
<keyword evidence="2" id="KW-0812">Transmembrane</keyword>
<dbReference type="WBParaSite" id="SPAL_0000449200.1">
    <property type="protein sequence ID" value="SPAL_0000449200.1"/>
    <property type="gene ID" value="SPAL_0000449200"/>
</dbReference>
<accession>A0A0N5BES0</accession>
<proteinExistence type="predicted"/>
<name>A0A0N5BES0_STREA</name>
<keyword evidence="3" id="KW-1185">Reference proteome</keyword>
<feature type="transmembrane region" description="Helical" evidence="2">
    <location>
        <begin position="52"/>
        <end position="75"/>
    </location>
</feature>
<reference evidence="4" key="1">
    <citation type="submission" date="2017-02" db="UniProtKB">
        <authorList>
            <consortium name="WormBaseParasite"/>
        </authorList>
    </citation>
    <scope>IDENTIFICATION</scope>
</reference>
<dbReference type="Proteomes" id="UP000046392">
    <property type="component" value="Unplaced"/>
</dbReference>
<feature type="region of interest" description="Disordered" evidence="1">
    <location>
        <begin position="116"/>
        <end position="144"/>
    </location>
</feature>
<keyword evidence="2" id="KW-1133">Transmembrane helix</keyword>
<organism evidence="3 4">
    <name type="scientific">Strongyloides papillosus</name>
    <name type="common">Intestinal threadworm</name>
    <dbReference type="NCBI Taxonomy" id="174720"/>
    <lineage>
        <taxon>Eukaryota</taxon>
        <taxon>Metazoa</taxon>
        <taxon>Ecdysozoa</taxon>
        <taxon>Nematoda</taxon>
        <taxon>Chromadorea</taxon>
        <taxon>Rhabditida</taxon>
        <taxon>Tylenchina</taxon>
        <taxon>Panagrolaimomorpha</taxon>
        <taxon>Strongyloidoidea</taxon>
        <taxon>Strongyloididae</taxon>
        <taxon>Strongyloides</taxon>
    </lineage>
</organism>
<evidence type="ECO:0000256" key="2">
    <source>
        <dbReference type="SAM" id="Phobius"/>
    </source>
</evidence>
<protein>
    <submittedName>
        <fullName evidence="4">Uncharacterized protein</fullName>
    </submittedName>
</protein>
<sequence length="144" mass="17253">MCLLVMSSSFSGIPLTHTSLGFTSPLQAFEFRSKAEYSMIWYFMENQWRWKIGCLCLLAGLIFCIIIMVVIIKFLNCRHRNQVLILESGHRRRIASETDRVDRLERIVRRLQEEKKEWEDKKKKEEKEKEEVDKRKKEENLISL</sequence>
<evidence type="ECO:0000313" key="3">
    <source>
        <dbReference type="Proteomes" id="UP000046392"/>
    </source>
</evidence>
<evidence type="ECO:0000313" key="4">
    <source>
        <dbReference type="WBParaSite" id="SPAL_0000449200.1"/>
    </source>
</evidence>